<dbReference type="GO" id="GO:0005524">
    <property type="term" value="F:ATP binding"/>
    <property type="evidence" value="ECO:0007669"/>
    <property type="project" value="UniProtKB-KW"/>
</dbReference>
<dbReference type="eggNOG" id="COG1077">
    <property type="taxonomic scope" value="Bacteria"/>
</dbReference>
<keyword evidence="4 6" id="KW-0133">Cell shape</keyword>
<keyword evidence="2 6" id="KW-0547">Nucleotide-binding</keyword>
<dbReference type="HOGENOM" id="CLU_052037_0_0_9"/>
<protein>
    <recommendedName>
        <fullName evidence="6">Cell shape-determining protein MreB</fullName>
    </recommendedName>
</protein>
<dbReference type="Gene3D" id="3.30.420.40">
    <property type="match status" value="2"/>
</dbReference>
<dbReference type="InterPro" id="IPR056546">
    <property type="entry name" value="MreB_MamK-like"/>
</dbReference>
<comment type="subunit">
    <text evidence="6">Forms polymers.</text>
</comment>
<comment type="caution">
    <text evidence="7">The sequence shown here is derived from an EMBL/GenBank/DDBJ whole genome shotgun (WGS) entry which is preliminary data.</text>
</comment>
<dbReference type="EMBL" id="ACEC01000114">
    <property type="protein sequence ID" value="EEG29223.1"/>
    <property type="molecule type" value="Genomic_DNA"/>
</dbReference>
<reference evidence="7 8" key="2">
    <citation type="submission" date="2009-02" db="EMBL/GenBank/DDBJ databases">
        <title>Draft genome sequence of Clostridium methylpentosum (DSM 5476).</title>
        <authorList>
            <person name="Sudarsanam P."/>
            <person name="Ley R."/>
            <person name="Guruge J."/>
            <person name="Turnbaugh P.J."/>
            <person name="Mahowald M."/>
            <person name="Liep D."/>
            <person name="Gordon J."/>
        </authorList>
    </citation>
    <scope>NUCLEOTIDE SEQUENCE [LARGE SCALE GENOMIC DNA]</scope>
    <source>
        <strain evidence="7 8">DSM 5476</strain>
    </source>
</reference>
<dbReference type="PANTHER" id="PTHR42749:SF1">
    <property type="entry name" value="CELL SHAPE-DETERMINING PROTEIN MREB"/>
    <property type="match status" value="1"/>
</dbReference>
<evidence type="ECO:0000256" key="1">
    <source>
        <dbReference type="ARBA" id="ARBA00022490"/>
    </source>
</evidence>
<evidence type="ECO:0000256" key="6">
    <source>
        <dbReference type="HAMAP-Rule" id="MF_02207"/>
    </source>
</evidence>
<comment type="caution">
    <text evidence="6">Lacks conserved residue(s) required for the propagation of feature annotation.</text>
</comment>
<evidence type="ECO:0000313" key="7">
    <source>
        <dbReference type="EMBL" id="EEG29223.1"/>
    </source>
</evidence>
<dbReference type="CDD" id="cd10225">
    <property type="entry name" value="ASKHA_NBD_MreB-like"/>
    <property type="match status" value="1"/>
</dbReference>
<evidence type="ECO:0000256" key="4">
    <source>
        <dbReference type="ARBA" id="ARBA00022960"/>
    </source>
</evidence>
<evidence type="ECO:0000256" key="5">
    <source>
        <dbReference type="ARBA" id="ARBA00023458"/>
    </source>
</evidence>
<evidence type="ECO:0000313" key="8">
    <source>
        <dbReference type="Proteomes" id="UP000003340"/>
    </source>
</evidence>
<accession>C0EH18</accession>
<keyword evidence="1 6" id="KW-0963">Cytoplasm</keyword>
<feature type="binding site" evidence="6">
    <location>
        <begin position="283"/>
        <end position="286"/>
    </location>
    <ligand>
        <name>ATP</name>
        <dbReference type="ChEBI" id="CHEBI:30616"/>
    </ligand>
</feature>
<organism evidence="7 8">
    <name type="scientific">[Clostridium] methylpentosum DSM 5476</name>
    <dbReference type="NCBI Taxonomy" id="537013"/>
    <lineage>
        <taxon>Bacteria</taxon>
        <taxon>Bacillati</taxon>
        <taxon>Bacillota</taxon>
        <taxon>Clostridia</taxon>
        <taxon>Eubacteriales</taxon>
        <taxon>Oscillospiraceae</taxon>
        <taxon>Oscillospiraceae incertae sedis</taxon>
    </lineage>
</organism>
<dbReference type="STRING" id="537013.CLOSTMETH_03163"/>
<keyword evidence="3 6" id="KW-0067">ATP-binding</keyword>
<feature type="binding site" evidence="6">
    <location>
        <begin position="155"/>
        <end position="157"/>
    </location>
    <ligand>
        <name>ATP</name>
        <dbReference type="ChEBI" id="CHEBI:30616"/>
    </ligand>
</feature>
<name>C0EH18_9FIRM</name>
<dbReference type="GO" id="GO:0005737">
    <property type="term" value="C:cytoplasm"/>
    <property type="evidence" value="ECO:0007669"/>
    <property type="project" value="UniProtKB-SubCell"/>
</dbReference>
<gene>
    <name evidence="6" type="primary">mreB</name>
    <name evidence="7" type="ORF">CLOSTMETH_03163</name>
</gene>
<comment type="similarity">
    <text evidence="5 6">Belongs to the FtsA/MreB family.</text>
</comment>
<dbReference type="InterPro" id="IPR004753">
    <property type="entry name" value="MreB"/>
</dbReference>
<evidence type="ECO:0000256" key="3">
    <source>
        <dbReference type="ARBA" id="ARBA00022840"/>
    </source>
</evidence>
<evidence type="ECO:0000256" key="2">
    <source>
        <dbReference type="ARBA" id="ARBA00022741"/>
    </source>
</evidence>
<dbReference type="Pfam" id="PF06723">
    <property type="entry name" value="MreB_Mbl"/>
    <property type="match status" value="1"/>
</dbReference>
<dbReference type="SUPFAM" id="SSF53067">
    <property type="entry name" value="Actin-like ATPase domain"/>
    <property type="match status" value="2"/>
</dbReference>
<dbReference type="GO" id="GO:0000902">
    <property type="term" value="P:cell morphogenesis"/>
    <property type="evidence" value="ECO:0007669"/>
    <property type="project" value="InterPro"/>
</dbReference>
<dbReference type="NCBIfam" id="NF010539">
    <property type="entry name" value="PRK13927.1"/>
    <property type="match status" value="1"/>
</dbReference>
<dbReference type="HAMAP" id="MF_02207">
    <property type="entry name" value="MreB"/>
    <property type="match status" value="1"/>
</dbReference>
<dbReference type="GO" id="GO:0008360">
    <property type="term" value="P:regulation of cell shape"/>
    <property type="evidence" value="ECO:0007669"/>
    <property type="project" value="UniProtKB-UniRule"/>
</dbReference>
<dbReference type="PANTHER" id="PTHR42749">
    <property type="entry name" value="CELL SHAPE-DETERMINING PROTEIN MREB"/>
    <property type="match status" value="1"/>
</dbReference>
<proteinExistence type="inferred from homology"/>
<dbReference type="Proteomes" id="UP000003340">
    <property type="component" value="Unassembled WGS sequence"/>
</dbReference>
<comment type="function">
    <text evidence="6">Forms membrane-associated dynamic filaments that are essential for cell shape determination. Acts by regulating cell wall synthesis and cell elongation, and thus cell shape. A feedback loop between cell geometry and MreB localization may maintain elongated cell shape by targeting cell wall growth to regions of negative cell wall curvature.</text>
</comment>
<keyword evidence="8" id="KW-1185">Reference proteome</keyword>
<reference evidence="7 8" key="1">
    <citation type="submission" date="2009-01" db="EMBL/GenBank/DDBJ databases">
        <authorList>
            <person name="Fulton L."/>
            <person name="Clifton S."/>
            <person name="Fulton B."/>
            <person name="Xu J."/>
            <person name="Minx P."/>
            <person name="Pepin K.H."/>
            <person name="Johnson M."/>
            <person name="Bhonagiri V."/>
            <person name="Nash W.E."/>
            <person name="Mardis E.R."/>
            <person name="Wilson R.K."/>
        </authorList>
    </citation>
    <scope>NUCLEOTIDE SEQUENCE [LARGE SCALE GENOMIC DNA]</scope>
    <source>
        <strain evidence="7 8">DSM 5476</strain>
    </source>
</reference>
<dbReference type="NCBIfam" id="TIGR00904">
    <property type="entry name" value="mreB"/>
    <property type="match status" value="1"/>
</dbReference>
<dbReference type="AlphaFoldDB" id="C0EH18"/>
<sequence length="338" mass="36255">MATCDIGIDLGTSSVVIYVDGKGVVLDEPSVVAYNIKTKQLIAVGSEAYKMVGRTPDYIEAKMPIQDGVISDYYLNEMMINEYLKRVSNAMLMKPRVAICIHSLITDVERRAVIDAAVAAGARKVYLIDEPIAAAVGAGVDISQPNGVMVVDIGGGTTDAAVISLNGVVKNKSVKIGGRKFDAAIVKYILGKYKLLIGEKMAEKLKMEIGTACDPDPTVSYKVKGRNLLNGLPAMVEINQLEVFEAVSDLLDGIVQTIKDVLEKTPPELCDDVHTNGIVVAGGGALFGNMAELIRRSTHIETRIADEPLHCVAYGTGKSFAHISEFNDGFTSVSTHKH</sequence>
<comment type="subcellular location">
    <subcellularLocation>
        <location evidence="6">Cytoplasm</location>
    </subcellularLocation>
    <text evidence="6">Membrane-associated.</text>
</comment>
<dbReference type="PRINTS" id="PR01652">
    <property type="entry name" value="SHAPEPROTEIN"/>
</dbReference>
<dbReference type="InterPro" id="IPR043129">
    <property type="entry name" value="ATPase_NBD"/>
</dbReference>
<feature type="binding site" evidence="6">
    <location>
        <begin position="203"/>
        <end position="206"/>
    </location>
    <ligand>
        <name>ATP</name>
        <dbReference type="ChEBI" id="CHEBI:30616"/>
    </ligand>
</feature>